<dbReference type="AlphaFoldDB" id="A0A0B7NQB9"/>
<dbReference type="Proteomes" id="UP000054107">
    <property type="component" value="Unassembled WGS sequence"/>
</dbReference>
<dbReference type="InterPro" id="IPR009305">
    <property type="entry name" value="Mpo1-like"/>
</dbReference>
<name>A0A0B7NQB9_9FUNG</name>
<proteinExistence type="predicted"/>
<reference evidence="2 3" key="1">
    <citation type="submission" date="2014-09" db="EMBL/GenBank/DDBJ databases">
        <authorList>
            <person name="Ellenberger Sabrina"/>
        </authorList>
    </citation>
    <scope>NUCLEOTIDE SEQUENCE [LARGE SCALE GENOMIC DNA]</scope>
    <source>
        <strain evidence="2 3">CBS 412.66</strain>
    </source>
</reference>
<accession>A0A0B7NQB9</accession>
<protein>
    <recommendedName>
        <fullName evidence="4">DUF962 domain-containing protein</fullName>
    </recommendedName>
</protein>
<feature type="transmembrane region" description="Helical" evidence="1">
    <location>
        <begin position="71"/>
        <end position="90"/>
    </location>
</feature>
<dbReference type="Pfam" id="PF06127">
    <property type="entry name" value="Mpo1-like"/>
    <property type="match status" value="1"/>
</dbReference>
<dbReference type="OrthoDB" id="5511466at2759"/>
<dbReference type="PANTHER" id="PTHR34205:SF2">
    <property type="entry name" value="DUF962 DOMAIN-CONTAINING PROTEIN"/>
    <property type="match status" value="1"/>
</dbReference>
<dbReference type="EMBL" id="LN733720">
    <property type="protein sequence ID" value="CEP17725.1"/>
    <property type="molecule type" value="Genomic_DNA"/>
</dbReference>
<dbReference type="PANTHER" id="PTHR34205">
    <property type="entry name" value="TRANSMEMBRANE PROTEIN"/>
    <property type="match status" value="1"/>
</dbReference>
<evidence type="ECO:0008006" key="4">
    <source>
        <dbReference type="Google" id="ProtNLM"/>
    </source>
</evidence>
<sequence length="122" mass="14374">MSTNTEHKNGIVNHNYSKRSEPVGGFKSMEAFYPFYLGEHCNKANRRLHVIGTTITFILTLFAIKRREPKLLLVGIIQGYAWAWVGHFLFEKNKPATFRYPIWSFRGDMRMWREIMTGKRAF</sequence>
<feature type="transmembrane region" description="Helical" evidence="1">
    <location>
        <begin position="47"/>
        <end position="64"/>
    </location>
</feature>
<keyword evidence="1" id="KW-0472">Membrane</keyword>
<keyword evidence="3" id="KW-1185">Reference proteome</keyword>
<keyword evidence="1" id="KW-0812">Transmembrane</keyword>
<evidence type="ECO:0000256" key="1">
    <source>
        <dbReference type="SAM" id="Phobius"/>
    </source>
</evidence>
<organism evidence="2 3">
    <name type="scientific">Parasitella parasitica</name>
    <dbReference type="NCBI Taxonomy" id="35722"/>
    <lineage>
        <taxon>Eukaryota</taxon>
        <taxon>Fungi</taxon>
        <taxon>Fungi incertae sedis</taxon>
        <taxon>Mucoromycota</taxon>
        <taxon>Mucoromycotina</taxon>
        <taxon>Mucoromycetes</taxon>
        <taxon>Mucorales</taxon>
        <taxon>Mucorineae</taxon>
        <taxon>Mucoraceae</taxon>
        <taxon>Parasitella</taxon>
    </lineage>
</organism>
<evidence type="ECO:0000313" key="3">
    <source>
        <dbReference type="Proteomes" id="UP000054107"/>
    </source>
</evidence>
<keyword evidence="1" id="KW-1133">Transmembrane helix</keyword>
<evidence type="ECO:0000313" key="2">
    <source>
        <dbReference type="EMBL" id="CEP17725.1"/>
    </source>
</evidence>
<gene>
    <name evidence="2" type="primary">PARPA_12024.1 scaffold 44831</name>
</gene>